<dbReference type="RefSeq" id="XP_002732577.2">
    <property type="nucleotide sequence ID" value="XM_002732531.2"/>
</dbReference>
<sequence>MRDWFVKIMKQLAEWPAEEGGLTESEKELERLAEDDEKPYIKPIHWKFRSMDIDPVDQYLTQRELAELRAPLQRLEHCTKPFLEICDDDGDGLVSIIEWGNCLLLEPDEIEY</sequence>
<keyword evidence="5" id="KW-1015">Disulfide bond</keyword>
<evidence type="ECO:0000256" key="1">
    <source>
        <dbReference type="ARBA" id="ARBA00004613"/>
    </source>
</evidence>
<accession>A0ABM0GLI8</accession>
<dbReference type="GeneID" id="100369656"/>
<dbReference type="InterPro" id="IPR011992">
    <property type="entry name" value="EF-hand-dom_pair"/>
</dbReference>
<feature type="domain" description="SPARC/Testican calcium-binding" evidence="7">
    <location>
        <begin position="1"/>
        <end position="102"/>
    </location>
</feature>
<keyword evidence="8" id="KW-1185">Reference proteome</keyword>
<evidence type="ECO:0000256" key="4">
    <source>
        <dbReference type="ARBA" id="ARBA00022837"/>
    </source>
</evidence>
<dbReference type="InterPro" id="IPR018247">
    <property type="entry name" value="EF_Hand_1_Ca_BS"/>
</dbReference>
<name>A0ABM0GLI8_SACKO</name>
<evidence type="ECO:0000256" key="2">
    <source>
        <dbReference type="ARBA" id="ARBA00022525"/>
    </source>
</evidence>
<dbReference type="Proteomes" id="UP000694865">
    <property type="component" value="Unplaced"/>
</dbReference>
<gene>
    <name evidence="9" type="primary">LOC100369656</name>
</gene>
<evidence type="ECO:0000313" key="9">
    <source>
        <dbReference type="RefSeq" id="XP_002732577.2"/>
    </source>
</evidence>
<organism evidence="8 9">
    <name type="scientific">Saccoglossus kowalevskii</name>
    <name type="common">Acorn worm</name>
    <dbReference type="NCBI Taxonomy" id="10224"/>
    <lineage>
        <taxon>Eukaryota</taxon>
        <taxon>Metazoa</taxon>
        <taxon>Hemichordata</taxon>
        <taxon>Enteropneusta</taxon>
        <taxon>Harrimaniidae</taxon>
        <taxon>Saccoglossus</taxon>
    </lineage>
</organism>
<keyword evidence="3" id="KW-0732">Signal</keyword>
<evidence type="ECO:0000256" key="3">
    <source>
        <dbReference type="ARBA" id="ARBA00022729"/>
    </source>
</evidence>
<reference evidence="9" key="1">
    <citation type="submission" date="2025-08" db="UniProtKB">
        <authorList>
            <consortium name="RefSeq"/>
        </authorList>
    </citation>
    <scope>IDENTIFICATION</scope>
    <source>
        <tissue evidence="9">Testes</tissue>
    </source>
</reference>
<dbReference type="Gene3D" id="1.10.238.10">
    <property type="entry name" value="EF-hand"/>
    <property type="match status" value="1"/>
</dbReference>
<dbReference type="InterPro" id="IPR019577">
    <property type="entry name" value="SPARC/Testican_Ca-bd-dom"/>
</dbReference>
<keyword evidence="2" id="KW-0964">Secreted</keyword>
<dbReference type="Pfam" id="PF10591">
    <property type="entry name" value="SPARC_Ca_bdg"/>
    <property type="match status" value="1"/>
</dbReference>
<evidence type="ECO:0000259" key="7">
    <source>
        <dbReference type="Pfam" id="PF10591"/>
    </source>
</evidence>
<proteinExistence type="predicted"/>
<evidence type="ECO:0000256" key="5">
    <source>
        <dbReference type="ARBA" id="ARBA00023157"/>
    </source>
</evidence>
<protein>
    <submittedName>
        <fullName evidence="9">SPARC-like</fullName>
    </submittedName>
</protein>
<keyword evidence="4" id="KW-0106">Calcium</keyword>
<dbReference type="PANTHER" id="PTHR13866">
    <property type="entry name" value="SPARC OSTEONECTIN"/>
    <property type="match status" value="1"/>
</dbReference>
<dbReference type="PANTHER" id="PTHR13866:SF14">
    <property type="entry name" value="BM-40"/>
    <property type="match status" value="1"/>
</dbReference>
<dbReference type="PROSITE" id="PS00018">
    <property type="entry name" value="EF_HAND_1"/>
    <property type="match status" value="1"/>
</dbReference>
<evidence type="ECO:0000256" key="6">
    <source>
        <dbReference type="ARBA" id="ARBA00023180"/>
    </source>
</evidence>
<comment type="subcellular location">
    <subcellularLocation>
        <location evidence="1">Secreted</location>
    </subcellularLocation>
</comment>
<evidence type="ECO:0000313" key="8">
    <source>
        <dbReference type="Proteomes" id="UP000694865"/>
    </source>
</evidence>
<dbReference type="SUPFAM" id="SSF47473">
    <property type="entry name" value="EF-hand"/>
    <property type="match status" value="1"/>
</dbReference>
<keyword evidence="6" id="KW-0325">Glycoprotein</keyword>